<protein>
    <submittedName>
        <fullName evidence="1">Uncharacterized protein</fullName>
    </submittedName>
</protein>
<sequence length="743" mass="85532">MMCDENEQRQIQFYMAVTDTFNDTLKLRLANHDQWHNNTLTEASTDDVNVTPNNTSVGELRLIRNNIFSLRCNYSEQTSPLRNLMDVIRQLKPGDKVSLHMRFEAYPRMKWKRSADYAWHIWNNDKVPQRNKIKPANAVQSASKLVTGTVNQIVDMTEDVVNGIEQSVFSTRKSDQITIGRLEIKDLERQRLLVDGELGSDTMNKQNRPVFKSSLYVLIHSEDRVRRDMLIQSVGASFVELNGKNQLVIEPRRIGIVDMCNHLQYNVIDRDPVLLSNEEIGKLVQLPTSDLQQEYKDVLEANRTVEVEVPSVFTDDKGIYMGDVVYRGESKPVFLPTKDDDMLFTPRAFVASPRAGKDMAIVNFIVEAKKKHNIGTVILDAIDERGERGMSDSVRDALNQDDVIDLNLGDYEYPIYLGLQDIASFKSARIIRNRIAQELTSFLMGDGDEHRTEDYLQGFAQAANADPVMIRSLLTNAQLREKVLHELNDEEAIDALQQFNELSSDSMRATVAAPIITRLNKIQRDAFLKPLFGQRYNPKITWGKWMNENKVIIVRIPSRDLGPMAVKTIMHWLTLVIFLTKISGCGGRTYCIFNEPHQYETPGLVSFLQRMLYEGPKYRIAPIFAFYDFKKLTKDFTDVLMSSGVNWHLGNNSSLDVFTRLKDVLTPTFTPEEAKEQVKRFQFIAVWRDTSGEYQTPFLYHAPPLVYKRYETRYNSALTREHSKRYGRPINDVLRDIRLRSKI</sequence>
<gene>
    <name evidence="1" type="ORF">K1I37_15220</name>
</gene>
<dbReference type="OrthoDB" id="1749414at2"/>
<dbReference type="EMBL" id="CP080467">
    <property type="protein sequence ID" value="UNO48023.1"/>
    <property type="molecule type" value="Genomic_DNA"/>
</dbReference>
<accession>A0A9E7CV95</accession>
<accession>T0C3T6</accession>
<evidence type="ECO:0000313" key="1">
    <source>
        <dbReference type="EMBL" id="UNO48023.1"/>
    </source>
</evidence>
<keyword evidence="2" id="KW-1185">Reference proteome</keyword>
<dbReference type="RefSeq" id="WP_021296088.1">
    <property type="nucleotide sequence ID" value="NZ_AURB01000124.1"/>
</dbReference>
<dbReference type="eggNOG" id="ENOG5033CR5">
    <property type="taxonomic scope" value="Bacteria"/>
</dbReference>
<dbReference type="STRING" id="1356854.N007_05220"/>
<reference evidence="2" key="1">
    <citation type="journal article" date="2022" name="G3 (Bethesda)">
        <title>Unveiling the complete genome sequence of Alicyclobacillus acidoterrestris DSM 3922T, a taint-producing strain.</title>
        <authorList>
            <person name="Leonardo I.C."/>
            <person name="Barreto Crespo M.T."/>
            <person name="Gaspar F.B."/>
        </authorList>
    </citation>
    <scope>NUCLEOTIDE SEQUENCE [LARGE SCALE GENOMIC DNA]</scope>
    <source>
        <strain evidence="2">DSM 3922</strain>
    </source>
</reference>
<dbReference type="AlphaFoldDB" id="T0C3T6"/>
<name>T0C3T6_ALIAG</name>
<dbReference type="Proteomes" id="UP000829401">
    <property type="component" value="Chromosome"/>
</dbReference>
<proteinExistence type="predicted"/>
<evidence type="ECO:0000313" key="2">
    <source>
        <dbReference type="Proteomes" id="UP000829401"/>
    </source>
</evidence>
<dbReference type="KEGG" id="aaco:K1I37_15220"/>
<organism evidence="1 2">
    <name type="scientific">Alicyclobacillus acidoterrestris (strain ATCC 49025 / DSM 3922 / CIP 106132 / NCIMB 13137 / GD3B)</name>
    <dbReference type="NCBI Taxonomy" id="1356854"/>
    <lineage>
        <taxon>Bacteria</taxon>
        <taxon>Bacillati</taxon>
        <taxon>Bacillota</taxon>
        <taxon>Bacilli</taxon>
        <taxon>Bacillales</taxon>
        <taxon>Alicyclobacillaceae</taxon>
        <taxon>Alicyclobacillus</taxon>
    </lineage>
</organism>